<sequence>MVESLSVLTFRVGNPVTTNAPHAVYEKVKPKGVTITNLLLKAAAMALVQHLVVNASCIDGKSFYLQ</sequence>
<gene>
    <name evidence="1" type="ORF">CCACVL1_15806</name>
</gene>
<keyword evidence="2" id="KW-1185">Reference proteome</keyword>
<evidence type="ECO:0000313" key="1">
    <source>
        <dbReference type="EMBL" id="OMO76264.1"/>
    </source>
</evidence>
<organism evidence="1 2">
    <name type="scientific">Corchorus capsularis</name>
    <name type="common">Jute</name>
    <dbReference type="NCBI Taxonomy" id="210143"/>
    <lineage>
        <taxon>Eukaryota</taxon>
        <taxon>Viridiplantae</taxon>
        <taxon>Streptophyta</taxon>
        <taxon>Embryophyta</taxon>
        <taxon>Tracheophyta</taxon>
        <taxon>Spermatophyta</taxon>
        <taxon>Magnoliopsida</taxon>
        <taxon>eudicotyledons</taxon>
        <taxon>Gunneridae</taxon>
        <taxon>Pentapetalae</taxon>
        <taxon>rosids</taxon>
        <taxon>malvids</taxon>
        <taxon>Malvales</taxon>
        <taxon>Malvaceae</taxon>
        <taxon>Grewioideae</taxon>
        <taxon>Apeibeae</taxon>
        <taxon>Corchorus</taxon>
    </lineage>
</organism>
<dbReference type="SUPFAM" id="SSF52777">
    <property type="entry name" value="CoA-dependent acyltransferases"/>
    <property type="match status" value="1"/>
</dbReference>
<dbReference type="Proteomes" id="UP000188268">
    <property type="component" value="Unassembled WGS sequence"/>
</dbReference>
<reference evidence="1 2" key="1">
    <citation type="submission" date="2013-09" db="EMBL/GenBank/DDBJ databases">
        <title>Corchorus capsularis genome sequencing.</title>
        <authorList>
            <person name="Alam M."/>
            <person name="Haque M.S."/>
            <person name="Islam M.S."/>
            <person name="Emdad E.M."/>
            <person name="Islam M.M."/>
            <person name="Ahmed B."/>
            <person name="Halim A."/>
            <person name="Hossen Q.M.M."/>
            <person name="Hossain M.Z."/>
            <person name="Ahmed R."/>
            <person name="Khan M.M."/>
            <person name="Islam R."/>
            <person name="Rashid M.M."/>
            <person name="Khan S.A."/>
            <person name="Rahman M.S."/>
            <person name="Alam M."/>
        </authorList>
    </citation>
    <scope>NUCLEOTIDE SEQUENCE [LARGE SCALE GENOMIC DNA]</scope>
    <source>
        <strain evidence="2">cv. CVL-1</strain>
        <tissue evidence="1">Whole seedling</tissue>
    </source>
</reference>
<evidence type="ECO:0000313" key="2">
    <source>
        <dbReference type="Proteomes" id="UP000188268"/>
    </source>
</evidence>
<accession>A0A1R3I100</accession>
<proteinExistence type="predicted"/>
<dbReference type="Gramene" id="OMO76264">
    <property type="protein sequence ID" value="OMO76264"/>
    <property type="gene ID" value="CCACVL1_15806"/>
</dbReference>
<dbReference type="OrthoDB" id="1750899at2759"/>
<comment type="caution">
    <text evidence="1">The sequence shown here is derived from an EMBL/GenBank/DDBJ whole genome shotgun (WGS) entry which is preliminary data.</text>
</comment>
<dbReference type="EMBL" id="AWWV01010892">
    <property type="protein sequence ID" value="OMO76264.1"/>
    <property type="molecule type" value="Genomic_DNA"/>
</dbReference>
<dbReference type="AlphaFoldDB" id="A0A1R3I100"/>
<name>A0A1R3I100_COCAP</name>
<protein>
    <submittedName>
        <fullName evidence="1">Uncharacterized protein</fullName>
    </submittedName>
</protein>
<dbReference type="STRING" id="210143.A0A1R3I100"/>